<evidence type="ECO:0000259" key="3">
    <source>
        <dbReference type="PROSITE" id="PS51832"/>
    </source>
</evidence>
<evidence type="ECO:0000256" key="1">
    <source>
        <dbReference type="SAM" id="Phobius"/>
    </source>
</evidence>
<dbReference type="SUPFAM" id="SSF158472">
    <property type="entry name" value="HAMP domain-like"/>
    <property type="match status" value="1"/>
</dbReference>
<keyword evidence="5" id="KW-1185">Reference proteome</keyword>
<feature type="domain" description="HD-GYP" evidence="3">
    <location>
        <begin position="419"/>
        <end position="614"/>
    </location>
</feature>
<keyword evidence="1" id="KW-0472">Membrane</keyword>
<evidence type="ECO:0000313" key="5">
    <source>
        <dbReference type="Proteomes" id="UP001594351"/>
    </source>
</evidence>
<evidence type="ECO:0000259" key="2">
    <source>
        <dbReference type="PROSITE" id="PS50885"/>
    </source>
</evidence>
<keyword evidence="1" id="KW-1133">Transmembrane helix</keyword>
<dbReference type="InterPro" id="IPR003607">
    <property type="entry name" value="HD/PDEase_dom"/>
</dbReference>
<reference evidence="4 5" key="1">
    <citation type="submission" date="2024-09" db="EMBL/GenBank/DDBJ databases">
        <title>Laminarin stimulates single cell rates of sulfate reduction while oxygen inhibits transcriptomic activity in coastal marine sediment.</title>
        <authorList>
            <person name="Lindsay M."/>
            <person name="Orcutt B."/>
            <person name="Emerson D."/>
            <person name="Stepanauskas R."/>
            <person name="D'Angelo T."/>
        </authorList>
    </citation>
    <scope>NUCLEOTIDE SEQUENCE [LARGE SCALE GENOMIC DNA]</scope>
    <source>
        <strain evidence="4">SAG AM-311-K15</strain>
    </source>
</reference>
<protein>
    <submittedName>
        <fullName evidence="4">HD domain-containing phosphohydrolase</fullName>
    </submittedName>
</protein>
<dbReference type="InterPro" id="IPR003660">
    <property type="entry name" value="HAMP_dom"/>
</dbReference>
<organism evidence="4 5">
    <name type="scientific">candidate division CSSED10-310 bacterium</name>
    <dbReference type="NCBI Taxonomy" id="2855610"/>
    <lineage>
        <taxon>Bacteria</taxon>
        <taxon>Bacteria division CSSED10-310</taxon>
    </lineage>
</organism>
<evidence type="ECO:0000313" key="4">
    <source>
        <dbReference type="EMBL" id="MFC1850907.1"/>
    </source>
</evidence>
<proteinExistence type="predicted"/>
<feature type="transmembrane region" description="Helical" evidence="1">
    <location>
        <begin position="14"/>
        <end position="38"/>
    </location>
</feature>
<dbReference type="InterPro" id="IPR037522">
    <property type="entry name" value="HD_GYP_dom"/>
</dbReference>
<gene>
    <name evidence="4" type="ORF">ACFL27_11995</name>
</gene>
<dbReference type="SMART" id="SM00304">
    <property type="entry name" value="HAMP"/>
    <property type="match status" value="1"/>
</dbReference>
<name>A0ABV6YXH2_UNCC1</name>
<dbReference type="PROSITE" id="PS51832">
    <property type="entry name" value="HD_GYP"/>
    <property type="match status" value="1"/>
</dbReference>
<comment type="caution">
    <text evidence="4">The sequence shown here is derived from an EMBL/GenBank/DDBJ whole genome shotgun (WGS) entry which is preliminary data.</text>
</comment>
<accession>A0ABV6YXH2</accession>
<dbReference type="CDD" id="cd00077">
    <property type="entry name" value="HDc"/>
    <property type="match status" value="1"/>
</dbReference>
<dbReference type="SMART" id="SM00471">
    <property type="entry name" value="HDc"/>
    <property type="match status" value="1"/>
</dbReference>
<dbReference type="Pfam" id="PF00672">
    <property type="entry name" value="HAMP"/>
    <property type="match status" value="1"/>
</dbReference>
<dbReference type="Pfam" id="PF13487">
    <property type="entry name" value="HD_5"/>
    <property type="match status" value="1"/>
</dbReference>
<dbReference type="PANTHER" id="PTHR43155:SF2">
    <property type="entry name" value="CYCLIC DI-GMP PHOSPHODIESTERASE PA4108"/>
    <property type="match status" value="1"/>
</dbReference>
<dbReference type="Gene3D" id="1.10.3210.10">
    <property type="entry name" value="Hypothetical protein af1432"/>
    <property type="match status" value="1"/>
</dbReference>
<keyword evidence="1" id="KW-0812">Transmembrane</keyword>
<dbReference type="EMBL" id="JBHPBY010000133">
    <property type="protein sequence ID" value="MFC1850907.1"/>
    <property type="molecule type" value="Genomic_DNA"/>
</dbReference>
<feature type="domain" description="HAMP" evidence="2">
    <location>
        <begin position="358"/>
        <end position="410"/>
    </location>
</feature>
<dbReference type="Proteomes" id="UP001594351">
    <property type="component" value="Unassembled WGS sequence"/>
</dbReference>
<sequence>MKSWTKDWKRRESILIQILFFMIIAAVVPLLVSNWIFISSSEEIVKNHVYELNITQAENTAQWIYNYNHAIKNELESLCFIQTRHDLSAEQRSTLSDLIVSQDNNIDVVWIKSKPSQVYHNSRRSISKHLKEFVHNEHYYEQILAGQIIITEPFTVPEEGSDPAQTAVDGILETRVLDEALLIKETLILYGLPLWDKGQPIGAIYSEVNLTPLRKYIANLPIQIVRPGSELFIVERNGHIIAHQNEELAINMRDYSHHEVVQKFFETRQILQKDQQSIIQTQTVLNPDGKEMLANIKLVDELDWGRDTGESSYLGWGIVAQEPKEYAFFPIRQVSFKMKKYGTIAIILAIALAGLLAIRLSRPISLLTTGAERIAAGDYDVEVNVKTRNEIGLLAASFNNMTSKIRSYMAELKQKALEIRELFFSSLETIVAAIDARDPYTRGHSLRVTSISLEIGLELDLDEDDMEKLRIAAMLHDVGKIGIRDNVLLKKGKLTTEEFAVMKTHPVLGATIMGPIKKLDVIIPGMKYHHEWWDGSGYPEGKKGEDIPLYARIIAIADTFDAMTSDRPYQKRMDPDFVVDKIKGWSSTRYDPRVVRAFLRVVQKNAIPTVEPGTSEIEKVLTNPKP</sequence>
<dbReference type="Gene3D" id="3.30.450.20">
    <property type="entry name" value="PAS domain"/>
    <property type="match status" value="1"/>
</dbReference>
<dbReference type="SUPFAM" id="SSF109604">
    <property type="entry name" value="HD-domain/PDEase-like"/>
    <property type="match status" value="1"/>
</dbReference>
<dbReference type="CDD" id="cd06225">
    <property type="entry name" value="HAMP"/>
    <property type="match status" value="1"/>
</dbReference>
<feature type="transmembrane region" description="Helical" evidence="1">
    <location>
        <begin position="341"/>
        <end position="360"/>
    </location>
</feature>
<dbReference type="PROSITE" id="PS50885">
    <property type="entry name" value="HAMP"/>
    <property type="match status" value="1"/>
</dbReference>
<dbReference type="Gene3D" id="6.10.340.10">
    <property type="match status" value="1"/>
</dbReference>
<dbReference type="PANTHER" id="PTHR43155">
    <property type="entry name" value="CYCLIC DI-GMP PHOSPHODIESTERASE PA4108-RELATED"/>
    <property type="match status" value="1"/>
</dbReference>